<keyword evidence="1" id="KW-0378">Hydrolase</keyword>
<dbReference type="EMBL" id="MEHA01000036">
    <property type="protein sequence ID" value="ODR43013.1"/>
    <property type="molecule type" value="Genomic_DNA"/>
</dbReference>
<accession>A0A1E3UAG9</accession>
<gene>
    <name evidence="2" type="ORF">BEI59_31035</name>
</gene>
<dbReference type="InterPro" id="IPR029018">
    <property type="entry name" value="Hex-like_dom2"/>
</dbReference>
<evidence type="ECO:0000256" key="1">
    <source>
        <dbReference type="ARBA" id="ARBA00022801"/>
    </source>
</evidence>
<evidence type="ECO:0008006" key="4">
    <source>
        <dbReference type="Google" id="ProtNLM"/>
    </source>
</evidence>
<name>A0A1E3UAG9_9FIRM</name>
<organism evidence="2 3">
    <name type="scientific">Eisenbergiella tayi</name>
    <dbReference type="NCBI Taxonomy" id="1432052"/>
    <lineage>
        <taxon>Bacteria</taxon>
        <taxon>Bacillati</taxon>
        <taxon>Bacillota</taxon>
        <taxon>Clostridia</taxon>
        <taxon>Lachnospirales</taxon>
        <taxon>Lachnospiraceae</taxon>
        <taxon>Eisenbergiella</taxon>
    </lineage>
</organism>
<dbReference type="Proteomes" id="UP000094271">
    <property type="component" value="Unassembled WGS sequence"/>
</dbReference>
<protein>
    <recommendedName>
        <fullName evidence="4">Alpha glucuronidase N-terminal domain-containing protein</fullName>
    </recommendedName>
</protein>
<dbReference type="Gene3D" id="3.30.379.10">
    <property type="entry name" value="Chitobiase/beta-hexosaminidase domain 2-like"/>
    <property type="match status" value="1"/>
</dbReference>
<dbReference type="GO" id="GO:0016787">
    <property type="term" value="F:hydrolase activity"/>
    <property type="evidence" value="ECO:0007669"/>
    <property type="project" value="UniProtKB-KW"/>
</dbReference>
<comment type="caution">
    <text evidence="2">The sequence shown here is derived from an EMBL/GenBank/DDBJ whole genome shotgun (WGS) entry which is preliminary data.</text>
</comment>
<proteinExistence type="predicted"/>
<evidence type="ECO:0000313" key="3">
    <source>
        <dbReference type="Proteomes" id="UP000094271"/>
    </source>
</evidence>
<sequence length="679" mass="78735">MLYLKKEDALMTDAVQFALTELEKILGKETAVSLELRQDSAIEEQSYTLDVSGEVFAITGGDEAGIMYGILDLAKKIEHNGGIKGIQSTSVSPYIKNRGIKFNIPLDARTPSYSDASDSASHNIENMWDPNFWTEFLDRMALNKYNMLSLWTLSPFPSLVRIPEYPLVSLDDVKRTTRPFKASLEGRNMYSSDFENSLVTVKKMGIDEKISFWQWVMEYAKKRCIQVMIFTWNLFTFGTEHNPYGITDKQDNPVTKDFVYCGTKALMRTYPLLAGIGVTAGEDMFRDETDVPFIAESYGRGIREVLAEEPGRTFRFIHRMQMTRYDSIMEQFEEFPCPFEISFKYSQAHMYSNTKPSFINDFLKEKNPDVKIWLTVRNDDFYMYRWGDPEFAQEYLRQMPVSCMQGFYMGPDGFTWGRDYMDKRDMAHPQFIAKMWYMFAIWGQLSYNLQLSREYFEQDIADHFETNQGRLLYDTWKAASDIIPEVNCTHWHDFDFQWYPEGCCMYEPETDKLVFADINEFVSCNSVPGDNYLSVQEYCRAITAGENIAKITPLEQAESIWNHAEEALEGVGKLVEEGKTGKELMNTLEDIQALSYLGYYYSLKIKAAVSLCMYRMSGENALQEEAVALLKRAEGYWKMYSHKSKEMYKPQTLTRLCGCVDVERFNEQARLDVMLAMEK</sequence>
<dbReference type="RefSeq" id="WP_069432280.1">
    <property type="nucleotide sequence ID" value="NZ_MEHA01000036.1"/>
</dbReference>
<dbReference type="AlphaFoldDB" id="A0A1E3UAG9"/>
<evidence type="ECO:0000313" key="2">
    <source>
        <dbReference type="EMBL" id="ODR43013.1"/>
    </source>
</evidence>
<reference evidence="2 3" key="1">
    <citation type="submission" date="2016-08" db="EMBL/GenBank/DDBJ databases">
        <authorList>
            <person name="Seilhamer J.J."/>
        </authorList>
    </citation>
    <scope>NUCLEOTIDE SEQUENCE [LARGE SCALE GENOMIC DNA]</scope>
    <source>
        <strain evidence="2 3">NML150140-1</strain>
    </source>
</reference>
<dbReference type="SUPFAM" id="SSF55545">
    <property type="entry name" value="beta-N-acetylhexosaminidase-like domain"/>
    <property type="match status" value="1"/>
</dbReference>
<dbReference type="OrthoDB" id="99887at2"/>
<dbReference type="GO" id="GO:0005975">
    <property type="term" value="P:carbohydrate metabolic process"/>
    <property type="evidence" value="ECO:0007669"/>
    <property type="project" value="UniProtKB-ARBA"/>
</dbReference>